<name>A0AAX4JC48_9MICR</name>
<organism evidence="8 9">
    <name type="scientific">Vairimorpha necatrix</name>
    <dbReference type="NCBI Taxonomy" id="6039"/>
    <lineage>
        <taxon>Eukaryota</taxon>
        <taxon>Fungi</taxon>
        <taxon>Fungi incertae sedis</taxon>
        <taxon>Microsporidia</taxon>
        <taxon>Nosematidae</taxon>
        <taxon>Vairimorpha</taxon>
    </lineage>
</organism>
<dbReference type="PANTHER" id="PTHR12228:SF0">
    <property type="entry name" value="TATA-BOX BINDING PROTEIN ASSOCIATED FACTOR 7"/>
    <property type="match status" value="1"/>
</dbReference>
<keyword evidence="9" id="KW-1185">Reference proteome</keyword>
<evidence type="ECO:0000256" key="4">
    <source>
        <dbReference type="ARBA" id="ARBA00023163"/>
    </source>
</evidence>
<evidence type="ECO:0000256" key="5">
    <source>
        <dbReference type="ARBA" id="ARBA00023242"/>
    </source>
</evidence>
<keyword evidence="4" id="KW-0804">Transcription</keyword>
<evidence type="ECO:0000313" key="9">
    <source>
        <dbReference type="Proteomes" id="UP001334084"/>
    </source>
</evidence>
<reference evidence="8" key="1">
    <citation type="journal article" date="2024" name="BMC Genomics">
        <title>Functional annotation of a divergent genome using sequence and structure-based similarity.</title>
        <authorList>
            <person name="Svedberg D."/>
            <person name="Winiger R.R."/>
            <person name="Berg A."/>
            <person name="Sharma H."/>
            <person name="Tellgren-Roth C."/>
            <person name="Debrunner-Vossbrinck B.A."/>
            <person name="Vossbrinck C.R."/>
            <person name="Barandun J."/>
        </authorList>
    </citation>
    <scope>NUCLEOTIDE SEQUENCE</scope>
    <source>
        <strain evidence="8">Illinois isolate</strain>
    </source>
</reference>
<feature type="domain" description="TAFII55 protein conserved region" evidence="7">
    <location>
        <begin position="1"/>
        <end position="137"/>
    </location>
</feature>
<evidence type="ECO:0000256" key="6">
    <source>
        <dbReference type="SAM" id="Coils"/>
    </source>
</evidence>
<dbReference type="CDD" id="cd08047">
    <property type="entry name" value="TAF7"/>
    <property type="match status" value="1"/>
</dbReference>
<dbReference type="AlphaFoldDB" id="A0AAX4JC48"/>
<dbReference type="InterPro" id="IPR037817">
    <property type="entry name" value="TAF7"/>
</dbReference>
<dbReference type="KEGG" id="vnx:VNE69_05079"/>
<dbReference type="GO" id="GO:0051123">
    <property type="term" value="P:RNA polymerase II preinitiation complex assembly"/>
    <property type="evidence" value="ECO:0007669"/>
    <property type="project" value="TreeGrafter"/>
</dbReference>
<evidence type="ECO:0000313" key="8">
    <source>
        <dbReference type="EMBL" id="WUR03487.1"/>
    </source>
</evidence>
<proteinExistence type="inferred from homology"/>
<evidence type="ECO:0000256" key="2">
    <source>
        <dbReference type="ARBA" id="ARBA00009368"/>
    </source>
</evidence>
<dbReference type="EMBL" id="CP142730">
    <property type="protein sequence ID" value="WUR03487.1"/>
    <property type="molecule type" value="Genomic_DNA"/>
</dbReference>
<dbReference type="PANTHER" id="PTHR12228">
    <property type="entry name" value="TRANSCRIPTION INITIATION FACTOR TFIID 55 KD SUBUNIT-RELATED"/>
    <property type="match status" value="1"/>
</dbReference>
<protein>
    <submittedName>
        <fullName evidence="8">Transcription initiation factor TFIID subunit 7 (TAF7)</fullName>
    </submittedName>
</protein>
<keyword evidence="3" id="KW-0805">Transcription regulation</keyword>
<evidence type="ECO:0000256" key="3">
    <source>
        <dbReference type="ARBA" id="ARBA00023015"/>
    </source>
</evidence>
<sequence>MEQHFILRLKDELKDIIDLKESTLESLDHEMVQLVYKNKKYPGIIVKLPCIMESQKTLDKKQFYKISDISRMVVIFPHNDFDFEKERKMYEMSGLSAPLKYCKVRRFRKKFTGKIHLLNEIEQKVNELLEKDKRAKKVVIEGEETNTADEDILGIVAEIENNLEDTNFEAKQEQTNVILETPEIIQLKREIEQQKSLVDNALNPILQQRFKAKLDILLDKLENMYK</sequence>
<dbReference type="GO" id="GO:0005669">
    <property type="term" value="C:transcription factor TFIID complex"/>
    <property type="evidence" value="ECO:0007669"/>
    <property type="project" value="InterPro"/>
</dbReference>
<comment type="similarity">
    <text evidence="2">Belongs to the TAF7 family.</text>
</comment>
<evidence type="ECO:0000259" key="7">
    <source>
        <dbReference type="SMART" id="SM01370"/>
    </source>
</evidence>
<accession>A0AAX4JC48</accession>
<dbReference type="GO" id="GO:0016251">
    <property type="term" value="F:RNA polymerase II general transcription initiation factor activity"/>
    <property type="evidence" value="ECO:0007669"/>
    <property type="project" value="TreeGrafter"/>
</dbReference>
<dbReference type="SMART" id="SM01370">
    <property type="entry name" value="TAFII55_N"/>
    <property type="match status" value="1"/>
</dbReference>
<dbReference type="InterPro" id="IPR006751">
    <property type="entry name" value="TAFII55_prot_cons_reg"/>
</dbReference>
<keyword evidence="6" id="KW-0175">Coiled coil</keyword>
<comment type="subcellular location">
    <subcellularLocation>
        <location evidence="1">Nucleus</location>
    </subcellularLocation>
</comment>
<dbReference type="RefSeq" id="XP_065329632.1">
    <property type="nucleotide sequence ID" value="XM_065473560.1"/>
</dbReference>
<dbReference type="Proteomes" id="UP001334084">
    <property type="component" value="Chromosome 5"/>
</dbReference>
<evidence type="ECO:0000256" key="1">
    <source>
        <dbReference type="ARBA" id="ARBA00004123"/>
    </source>
</evidence>
<feature type="coiled-coil region" evidence="6">
    <location>
        <begin position="118"/>
        <end position="176"/>
    </location>
</feature>
<keyword evidence="5" id="KW-0539">Nucleus</keyword>
<dbReference type="Pfam" id="PF04658">
    <property type="entry name" value="TAFII55_N"/>
    <property type="match status" value="1"/>
</dbReference>
<gene>
    <name evidence="8" type="ORF">VNE69_05079</name>
</gene>
<dbReference type="GeneID" id="90541303"/>